<dbReference type="STRING" id="5786.F0ZT40"/>
<dbReference type="Pfam" id="PF25497">
    <property type="entry name" value="COR-B"/>
    <property type="match status" value="1"/>
</dbReference>
<dbReference type="PROSITE" id="PS00107">
    <property type="entry name" value="PROTEIN_KINASE_ATP"/>
    <property type="match status" value="1"/>
</dbReference>
<gene>
    <name evidence="14" type="primary">roco7</name>
    <name evidence="14" type="ORF">DICPUDRAFT_81310</name>
</gene>
<dbReference type="Gene3D" id="3.30.310.200">
    <property type="match status" value="1"/>
</dbReference>
<dbReference type="SMART" id="SM00320">
    <property type="entry name" value="WD40"/>
    <property type="match status" value="4"/>
</dbReference>
<organism evidence="14 15">
    <name type="scientific">Dictyostelium purpureum</name>
    <name type="common">Slime mold</name>
    <dbReference type="NCBI Taxonomy" id="5786"/>
    <lineage>
        <taxon>Eukaryota</taxon>
        <taxon>Amoebozoa</taxon>
        <taxon>Evosea</taxon>
        <taxon>Eumycetozoa</taxon>
        <taxon>Dictyostelia</taxon>
        <taxon>Dictyosteliales</taxon>
        <taxon>Dictyosteliaceae</taxon>
        <taxon>Dictyostelium</taxon>
    </lineage>
</organism>
<dbReference type="PROSITE" id="PS00108">
    <property type="entry name" value="PROTEIN_KINASE_ST"/>
    <property type="match status" value="1"/>
</dbReference>
<evidence type="ECO:0000259" key="13">
    <source>
        <dbReference type="PROSITE" id="PS50011"/>
    </source>
</evidence>
<dbReference type="SUPFAM" id="SSF50998">
    <property type="entry name" value="Quinoprotein alcohol dehydrogenase-like"/>
    <property type="match status" value="1"/>
</dbReference>
<dbReference type="PRINTS" id="PR00109">
    <property type="entry name" value="TYRKINASE"/>
</dbReference>
<proteinExistence type="inferred from homology"/>
<dbReference type="RefSeq" id="XP_003290577.1">
    <property type="nucleotide sequence ID" value="XM_003290529.1"/>
</dbReference>
<evidence type="ECO:0000256" key="8">
    <source>
        <dbReference type="ARBA" id="ARBA00047899"/>
    </source>
</evidence>
<dbReference type="Gene3D" id="2.130.10.10">
    <property type="entry name" value="YVTN repeat-like/Quinoprotein amine dehydrogenase"/>
    <property type="match status" value="1"/>
</dbReference>
<dbReference type="Proteomes" id="UP000001064">
    <property type="component" value="Unassembled WGS sequence"/>
</dbReference>
<dbReference type="CDD" id="cd13999">
    <property type="entry name" value="STKc_MAP3K-like"/>
    <property type="match status" value="1"/>
</dbReference>
<dbReference type="SUPFAM" id="SSF56112">
    <property type="entry name" value="Protein kinase-like (PK-like)"/>
    <property type="match status" value="1"/>
</dbReference>
<dbReference type="Gene3D" id="1.10.506.10">
    <property type="entry name" value="GTPase Activation - p120gap, domain 1"/>
    <property type="match status" value="1"/>
</dbReference>
<dbReference type="VEuPathDB" id="AmoebaDB:DICPUDRAFT_81310"/>
<dbReference type="Pfam" id="PF07714">
    <property type="entry name" value="PK_Tyr_Ser-Thr"/>
    <property type="match status" value="1"/>
</dbReference>
<evidence type="ECO:0000313" key="14">
    <source>
        <dbReference type="EMBL" id="EGC32892.1"/>
    </source>
</evidence>
<dbReference type="FunCoup" id="F0ZT40">
    <property type="interactions" value="608"/>
</dbReference>
<evidence type="ECO:0000256" key="11">
    <source>
        <dbReference type="SAM" id="Coils"/>
    </source>
</evidence>
<keyword evidence="15" id="KW-1185">Reference proteome</keyword>
<evidence type="ECO:0000256" key="3">
    <source>
        <dbReference type="ARBA" id="ARBA00022679"/>
    </source>
</evidence>
<evidence type="ECO:0000256" key="4">
    <source>
        <dbReference type="ARBA" id="ARBA00022737"/>
    </source>
</evidence>
<dbReference type="InterPro" id="IPR000719">
    <property type="entry name" value="Prot_kinase_dom"/>
</dbReference>
<dbReference type="InterPro" id="IPR015943">
    <property type="entry name" value="WD40/YVTN_repeat-like_dom_sf"/>
</dbReference>
<dbReference type="Pfam" id="PF16095">
    <property type="entry name" value="COR-A"/>
    <property type="match status" value="1"/>
</dbReference>
<dbReference type="Gene3D" id="3.40.50.300">
    <property type="entry name" value="P-loop containing nucleotide triphosphate hydrolases"/>
    <property type="match status" value="1"/>
</dbReference>
<reference evidence="15" key="1">
    <citation type="journal article" date="2011" name="Genome Biol.">
        <title>Comparative genomics of the social amoebae Dictyostelium discoideum and Dictyostelium purpureum.</title>
        <authorList>
            <consortium name="US DOE Joint Genome Institute (JGI-PGF)"/>
            <person name="Sucgang R."/>
            <person name="Kuo A."/>
            <person name="Tian X."/>
            <person name="Salerno W."/>
            <person name="Parikh A."/>
            <person name="Feasley C.L."/>
            <person name="Dalin E."/>
            <person name="Tu H."/>
            <person name="Huang E."/>
            <person name="Barry K."/>
            <person name="Lindquist E."/>
            <person name="Shapiro H."/>
            <person name="Bruce D."/>
            <person name="Schmutz J."/>
            <person name="Salamov A."/>
            <person name="Fey P."/>
            <person name="Gaudet P."/>
            <person name="Anjard C."/>
            <person name="Babu M.M."/>
            <person name="Basu S."/>
            <person name="Bushmanova Y."/>
            <person name="van der Wel H."/>
            <person name="Katoh-Kurasawa M."/>
            <person name="Dinh C."/>
            <person name="Coutinho P.M."/>
            <person name="Saito T."/>
            <person name="Elias M."/>
            <person name="Schaap P."/>
            <person name="Kay R.R."/>
            <person name="Henrissat B."/>
            <person name="Eichinger L."/>
            <person name="Rivero F."/>
            <person name="Putnam N.H."/>
            <person name="West C.M."/>
            <person name="Loomis W.F."/>
            <person name="Chisholm R.L."/>
            <person name="Shaulsky G."/>
            <person name="Strassmann J.E."/>
            <person name="Queller D.C."/>
            <person name="Kuspa A."/>
            <person name="Grigoriev I.V."/>
        </authorList>
    </citation>
    <scope>NUCLEOTIDE SEQUENCE [LARGE SCALE GENOMIC DNA]</scope>
    <source>
        <strain evidence="15">QSDP1</strain>
    </source>
</reference>
<protein>
    <recommendedName>
        <fullName evidence="13">Protein kinase domain-containing protein</fullName>
    </recommendedName>
</protein>
<dbReference type="InterPro" id="IPR057263">
    <property type="entry name" value="COR-B"/>
</dbReference>
<keyword evidence="4" id="KW-0677">Repeat</keyword>
<name>F0ZT40_DICPU</name>
<dbReference type="InterPro" id="IPR011047">
    <property type="entry name" value="Quinoprotein_ADH-like_sf"/>
</dbReference>
<dbReference type="Gene3D" id="3.30.200.20">
    <property type="entry name" value="Phosphorylase Kinase, domain 1"/>
    <property type="match status" value="1"/>
</dbReference>
<keyword evidence="7 10" id="KW-0067">ATP-binding</keyword>
<dbReference type="InterPro" id="IPR008271">
    <property type="entry name" value="Ser/Thr_kinase_AS"/>
</dbReference>
<dbReference type="OrthoDB" id="18832at2759"/>
<evidence type="ECO:0000256" key="7">
    <source>
        <dbReference type="ARBA" id="ARBA00022840"/>
    </source>
</evidence>
<dbReference type="InterPro" id="IPR027417">
    <property type="entry name" value="P-loop_NTPase"/>
</dbReference>
<keyword evidence="5 10" id="KW-0547">Nucleotide-binding</keyword>
<feature type="region of interest" description="Disordered" evidence="12">
    <location>
        <begin position="1"/>
        <end position="24"/>
    </location>
</feature>
<dbReference type="GO" id="GO:0007165">
    <property type="term" value="P:signal transduction"/>
    <property type="evidence" value="ECO:0000318"/>
    <property type="project" value="GO_Central"/>
</dbReference>
<feature type="coiled-coil region" evidence="11">
    <location>
        <begin position="435"/>
        <end position="465"/>
    </location>
</feature>
<keyword evidence="6" id="KW-0418">Kinase</keyword>
<dbReference type="GO" id="GO:0005737">
    <property type="term" value="C:cytoplasm"/>
    <property type="evidence" value="ECO:0000318"/>
    <property type="project" value="GO_Central"/>
</dbReference>
<accession>F0ZT40</accession>
<dbReference type="InterPro" id="IPR051681">
    <property type="entry name" value="Ser/Thr_Kinases-Pseudokinases"/>
</dbReference>
<feature type="compositionally biased region" description="Low complexity" evidence="12">
    <location>
        <begin position="849"/>
        <end position="869"/>
    </location>
</feature>
<dbReference type="GeneID" id="10508059"/>
<dbReference type="PROSITE" id="PS50011">
    <property type="entry name" value="PROTEIN_KINASE_DOM"/>
    <property type="match status" value="1"/>
</dbReference>
<feature type="compositionally biased region" description="Polar residues" evidence="12">
    <location>
        <begin position="825"/>
        <end position="841"/>
    </location>
</feature>
<keyword evidence="2" id="KW-0723">Serine/threonine-protein kinase</keyword>
<feature type="region of interest" description="Disordered" evidence="12">
    <location>
        <begin position="825"/>
        <end position="870"/>
    </location>
</feature>
<keyword evidence="3" id="KW-0808">Transferase</keyword>
<dbReference type="GO" id="GO:0004672">
    <property type="term" value="F:protein kinase activity"/>
    <property type="evidence" value="ECO:0000318"/>
    <property type="project" value="GO_Central"/>
</dbReference>
<dbReference type="GO" id="GO:0005829">
    <property type="term" value="C:cytosol"/>
    <property type="evidence" value="ECO:0007669"/>
    <property type="project" value="EnsemblProtists"/>
</dbReference>
<dbReference type="InterPro" id="IPR011009">
    <property type="entry name" value="Kinase-like_dom_sf"/>
</dbReference>
<dbReference type="SMART" id="SM00220">
    <property type="entry name" value="S_TKc"/>
    <property type="match status" value="1"/>
</dbReference>
<feature type="domain" description="Protein kinase" evidence="13">
    <location>
        <begin position="1602"/>
        <end position="1867"/>
    </location>
</feature>
<dbReference type="InterPro" id="IPR032171">
    <property type="entry name" value="COR-A"/>
</dbReference>
<sequence>MDGSISLTSSNGMIATPRPSSATINNNGRAPAPVAFNESPISNARVLLFKNILLLQDIDFFVSLLDHFSRCSSTPKSSELLNSLITIMDDNFIELLRLFIKQTVENAKLSLVSDESSPTNYQSFNNIINKMSSSFLKIYLAPIMEKVLSTQISNFTDDIQEFLKTHNSGGGSTNSTPTNPSALLASSPLSINSSGVRNSSNNLESLDISNNISNSPTNRASANSIGNTLGTPPIIGMHHQISTQTSQSNNNLTPLQSPSFSSTPPISSPTSSTQITLEGMKDHISKYSISIINTIFRSVEKIPPNVFQLFELLYIESHQLHSSEYSLELVKKIFFTKLICPILANLKPPPNNSTFFSKVYIEISKVVFDIAFDRDFSRRGVTTQEQVMHFIKSLVFRSHSLSGGASPQQAQQTHLISSQMLSLQQSKDEAVNSFILQIKSEASELEESFKRAKDLNTSLQRAERQIFLFGVFKDLLNNYKNSFSNFGISSPSMGPRSNHFSTLRGNTSRTNSPVPTLQNLINPYYQTPTQVANPGEVQATRVLQSLSKKWSSEELRSTYNGKSPKKRSWVLDRKNSKTQVINLTIVTDQYTVYRIITLPLNITVQALASRIHTDTEFSDLSLNKEEYEMVVRYSEENSLVLNDENNQEVICEPELPLWMFDISPNDTLVFRPSKKRLSTFNIFLKFIFPNIQSNGNINTSNGNSKVTPIIVYVNLQSTPQSILDEKLSKLLPQLDTAHLGFYLRDIDDESSSLSSIKMPNNNPFALNKISTMDVIECSPRLSYEFSISIKGRTQSILLDFDSTIDSVSSAFYNICFSLEKEPPLSTSNSIDNLSGSGSNTPPIMGDLRSSTGSFNSGNTSSNSSRTNSGAMLNSDFRKSGQIDQVNYSLALISNTNFLPMFLPGSSKLQDYCFNHGDELILVDRCFISLVENLAQKRKPIPLSSSLSQSTVYHSSQYHSNYNGVSSMSLLAEESSNKIIARVKVTWAGTNNTFDRQSPFINTSLNVNINSISNLSLNDVLSNPSALNSSANPNRPFLSTTIAQDNTFACTSKNDYCLNNQVKLCIVGEETPEKLQFYNSLRKNYSPNGLLSFSSSRGIPAFFSNHSSSIPDISLDNSFVHNSELIVGQDSDQVTFKTFYLSGNEQHQSIHPLFISPQSMFIITYNAVNINTILVNYWLEIIQSKAPGSVVFLVGLCNQSIDERKFANFKADHQKLFRFNNIGSYMNVSLKNSKQIKLLANKLQKSAEGKQFQYKIPLSYSILKSQCQESAKEAIAKGKMPISSVPFIKNISRILGIEPRDSEAAIKYLHEIGEILFYKYEANDEILNDLVFLDCIWVSKLITAILSLKTQNGMTVFDQVSTSWENIFSTYIIKSLLTLLEKLELIYLNSEDGSVIIPQLFGADRPTVMRDLWSPTAHATNEYKRVYDFKFLPHGFFSRLSVRILQHYDPLCIWKTGILIQPQGQLWGGASKSYDSQCLIEYEPSDFSLKISIRDDHKSQLLKSIVDLVSSFILWYFPGRLNTVQVACTHCTTLHIENPTLYSLDYLEKQSSLGQTQVICKAQLGGAIHETLSPRTTKVDINALAFEVAINSQKFSLIPYEDLKFGPQLGSGSYATVYRGIWNNSEVAIKLLNLDDGQSANTTERFREFRNEAHITGELRHTNTVSLMGVSVNPFCLITELLQQGDLAKFIRNTAEPFSWNTVFKLSMDIAKGMSFLHSCKPMIVHRDLKSANILLGGSSIETLVAKVSDFGLSIKPIGKEVKGRKVWNWRWLAPEIMNDQQYTEKIDVYSFAIVLWEIITRDLPFEEYVDQLKWNSIIEDKIIKGLRPTIPDECPSEMKNLITDCWNGDPKKRPSFTAILDRLNQMFKTFPLEEKLEFYKQLPPLIDEPVVVNVPPLPSSIQNLQQIAMNNNLNSNGSNADFKVLLTPTSLQQQNGHSGSSNHGGNGIGTTTATSSNSDTNSGSSGVYESGGSLTSSGSSRILRYQSSLALTFPSTIHSLYSVINSKNESFVWCGMGDGSVCVINPNTRQTVSSSRFADASRILSFCSVRKKGKSSLPTPSCPSTPFNFVDDDTQIWAIYGEGILVFESKTYKLLKTIKTNYITTCIDEGTSVWTNCKEKTSYIKSVSKSGLKTKKLLNVKTMDSQITTIFINYNNNNNNNNNNVGFGNSGVGQAPRVWLGTDNGMVFILDYPNLTPVAHHISHNGGSIHSIKKMDRLIITCSERVICIFDESGIIKKKIEGLTSRVLSILVVENYIIGACYDSTILVWDSKQSFRCVQVIKKKHIDAISSVTLSVSQQNKPQLWVGSWDKKISTYQLTEELEHLLTNSYALQYQQHQQSAFIPVSTSSSTLSFSGAFTPRTNTIQISNSRSKLAFN</sequence>
<dbReference type="GO" id="GO:0004674">
    <property type="term" value="F:protein serine/threonine kinase activity"/>
    <property type="evidence" value="ECO:0007669"/>
    <property type="project" value="UniProtKB-KW"/>
</dbReference>
<comment type="similarity">
    <text evidence="1">Belongs to the protein kinase superfamily. TKL Ser/Thr protein kinase family. ROCO subfamily.</text>
</comment>
<feature type="region of interest" description="Disordered" evidence="12">
    <location>
        <begin position="243"/>
        <end position="273"/>
    </location>
</feature>
<comment type="catalytic activity">
    <reaction evidence="8">
        <text>L-threonyl-[protein] + ATP = O-phospho-L-threonyl-[protein] + ADP + H(+)</text>
        <dbReference type="Rhea" id="RHEA:46608"/>
        <dbReference type="Rhea" id="RHEA-COMP:11060"/>
        <dbReference type="Rhea" id="RHEA-COMP:11605"/>
        <dbReference type="ChEBI" id="CHEBI:15378"/>
        <dbReference type="ChEBI" id="CHEBI:30013"/>
        <dbReference type="ChEBI" id="CHEBI:30616"/>
        <dbReference type="ChEBI" id="CHEBI:61977"/>
        <dbReference type="ChEBI" id="CHEBI:456216"/>
        <dbReference type="EC" id="2.7.11.1"/>
    </reaction>
</comment>
<feature type="compositionally biased region" description="Low complexity" evidence="12">
    <location>
        <begin position="1949"/>
        <end position="1977"/>
    </location>
</feature>
<evidence type="ECO:0000256" key="12">
    <source>
        <dbReference type="SAM" id="MobiDB-lite"/>
    </source>
</evidence>
<evidence type="ECO:0000256" key="5">
    <source>
        <dbReference type="ARBA" id="ARBA00022741"/>
    </source>
</evidence>
<dbReference type="InParanoid" id="F0ZT40"/>
<dbReference type="InterPro" id="IPR001245">
    <property type="entry name" value="Ser-Thr/Tyr_kinase_cat_dom"/>
</dbReference>
<evidence type="ECO:0000256" key="2">
    <source>
        <dbReference type="ARBA" id="ARBA00022527"/>
    </source>
</evidence>
<dbReference type="SUPFAM" id="SSF48350">
    <property type="entry name" value="GTPase activation domain, GAP"/>
    <property type="match status" value="1"/>
</dbReference>
<dbReference type="EMBL" id="GL871168">
    <property type="protein sequence ID" value="EGC32892.1"/>
    <property type="molecule type" value="Genomic_DNA"/>
</dbReference>
<dbReference type="InterPro" id="IPR017441">
    <property type="entry name" value="Protein_kinase_ATP_BS"/>
</dbReference>
<dbReference type="GO" id="GO:0005524">
    <property type="term" value="F:ATP binding"/>
    <property type="evidence" value="ECO:0007669"/>
    <property type="project" value="UniProtKB-UniRule"/>
</dbReference>
<keyword evidence="11" id="KW-0175">Coiled coil</keyword>
<feature type="region of interest" description="Disordered" evidence="12">
    <location>
        <begin position="1931"/>
        <end position="1977"/>
    </location>
</feature>
<evidence type="ECO:0000313" key="15">
    <source>
        <dbReference type="Proteomes" id="UP000001064"/>
    </source>
</evidence>
<dbReference type="InterPro" id="IPR001680">
    <property type="entry name" value="WD40_rpt"/>
</dbReference>
<feature type="binding site" evidence="10">
    <location>
        <position position="1629"/>
    </location>
    <ligand>
        <name>ATP</name>
        <dbReference type="ChEBI" id="CHEBI:30616"/>
    </ligand>
</feature>
<feature type="compositionally biased region" description="Low complexity" evidence="12">
    <location>
        <begin position="256"/>
        <end position="273"/>
    </location>
</feature>
<dbReference type="KEGG" id="dpp:DICPUDRAFT_81310"/>
<feature type="region of interest" description="Disordered" evidence="12">
    <location>
        <begin position="166"/>
        <end position="186"/>
    </location>
</feature>
<evidence type="ECO:0000256" key="10">
    <source>
        <dbReference type="PROSITE-ProRule" id="PRU10141"/>
    </source>
</evidence>
<dbReference type="InterPro" id="IPR008936">
    <property type="entry name" value="Rho_GTPase_activation_prot"/>
</dbReference>
<evidence type="ECO:0000256" key="1">
    <source>
        <dbReference type="ARBA" id="ARBA00008171"/>
    </source>
</evidence>
<comment type="catalytic activity">
    <reaction evidence="9">
        <text>L-seryl-[protein] + ATP = O-phospho-L-seryl-[protein] + ADP + H(+)</text>
        <dbReference type="Rhea" id="RHEA:17989"/>
        <dbReference type="Rhea" id="RHEA-COMP:9863"/>
        <dbReference type="Rhea" id="RHEA-COMP:11604"/>
        <dbReference type="ChEBI" id="CHEBI:15378"/>
        <dbReference type="ChEBI" id="CHEBI:29999"/>
        <dbReference type="ChEBI" id="CHEBI:30616"/>
        <dbReference type="ChEBI" id="CHEBI:83421"/>
        <dbReference type="ChEBI" id="CHEBI:456216"/>
        <dbReference type="EC" id="2.7.11.1"/>
    </reaction>
</comment>
<feature type="compositionally biased region" description="Polar residues" evidence="12">
    <location>
        <begin position="243"/>
        <end position="255"/>
    </location>
</feature>
<evidence type="ECO:0000256" key="9">
    <source>
        <dbReference type="ARBA" id="ARBA00048679"/>
    </source>
</evidence>
<dbReference type="OMA" id="WNWRWLA"/>
<dbReference type="eggNOG" id="KOG0192">
    <property type="taxonomic scope" value="Eukaryota"/>
</dbReference>
<dbReference type="PANTHER" id="PTHR44329:SF298">
    <property type="entry name" value="MIXED LINEAGE KINASE DOMAIN-LIKE PROTEIN"/>
    <property type="match status" value="1"/>
</dbReference>
<evidence type="ECO:0000256" key="6">
    <source>
        <dbReference type="ARBA" id="ARBA00022777"/>
    </source>
</evidence>
<dbReference type="PANTHER" id="PTHR44329">
    <property type="entry name" value="SERINE/THREONINE-PROTEIN KINASE TNNI3K-RELATED"/>
    <property type="match status" value="1"/>
</dbReference>
<dbReference type="Gene3D" id="1.10.510.10">
    <property type="entry name" value="Transferase(Phosphotransferase) domain 1"/>
    <property type="match status" value="1"/>
</dbReference>